<proteinExistence type="predicted"/>
<sequence length="332" mass="37882">MELMEEERIKLQNEIDSMIAVLATPVSDNDIIEIDAGGKIFRALRSTLCRVAPADTMFSCMFSGRPEEDTLLIRDDHGRVFLDHDPELIEIIVNFLRTRKIEKLSSKPVRSPKVPEGKKDEFESLLHYFGLTDFFYPPLPVSLTLDIANMDVVQPNGFAVHAAKSKNKIQLTKASGRNYMTNHMYFLASKPSLDNSKPSLDNSRHGSFWKVTIDVLPDRHWVYLGIGAVDKSFEDSSSYGWSCGSGVWLGGSKLNGTSGWTEFTEGESLYFHLKLNKLIMFSVQKNRRFVIDIAKSRMDREYYIDFNLYDPGNKISLEPLSKDEREYLLLED</sequence>
<dbReference type="GO" id="GO:0051260">
    <property type="term" value="P:protein homooligomerization"/>
    <property type="evidence" value="ECO:0007669"/>
    <property type="project" value="InterPro"/>
</dbReference>
<dbReference type="SUPFAM" id="SSF54695">
    <property type="entry name" value="POZ domain"/>
    <property type="match status" value="1"/>
</dbReference>
<dbReference type="InterPro" id="IPR000210">
    <property type="entry name" value="BTB/POZ_dom"/>
</dbReference>
<accession>A0A1E7ERQ4</accession>
<dbReference type="InterPro" id="IPR003131">
    <property type="entry name" value="T1-type_BTB"/>
</dbReference>
<dbReference type="PANTHER" id="PTHR14499">
    <property type="entry name" value="POTASSIUM CHANNEL TETRAMERIZATION DOMAIN-CONTAINING"/>
    <property type="match status" value="1"/>
</dbReference>
<keyword evidence="3" id="KW-1185">Reference proteome</keyword>
<feature type="domain" description="BTB" evidence="1">
    <location>
        <begin position="28"/>
        <end position="105"/>
    </location>
</feature>
<dbReference type="PROSITE" id="PS50097">
    <property type="entry name" value="BTB"/>
    <property type="match status" value="1"/>
</dbReference>
<name>A0A1E7ERQ4_9STRA</name>
<dbReference type="AlphaFoldDB" id="A0A1E7ERQ4"/>
<dbReference type="Proteomes" id="UP000095751">
    <property type="component" value="Unassembled WGS sequence"/>
</dbReference>
<dbReference type="Gene3D" id="3.30.710.10">
    <property type="entry name" value="Potassium Channel Kv1.1, Chain A"/>
    <property type="match status" value="1"/>
</dbReference>
<gene>
    <name evidence="2" type="ORF">FRACYDRAFT_229090</name>
</gene>
<evidence type="ECO:0000259" key="1">
    <source>
        <dbReference type="PROSITE" id="PS50097"/>
    </source>
</evidence>
<dbReference type="InParanoid" id="A0A1E7ERQ4"/>
<dbReference type="Pfam" id="PF02214">
    <property type="entry name" value="BTB_2"/>
    <property type="match status" value="1"/>
</dbReference>
<dbReference type="OrthoDB" id="6077599at2759"/>
<organism evidence="2 3">
    <name type="scientific">Fragilariopsis cylindrus CCMP1102</name>
    <dbReference type="NCBI Taxonomy" id="635003"/>
    <lineage>
        <taxon>Eukaryota</taxon>
        <taxon>Sar</taxon>
        <taxon>Stramenopiles</taxon>
        <taxon>Ochrophyta</taxon>
        <taxon>Bacillariophyta</taxon>
        <taxon>Bacillariophyceae</taxon>
        <taxon>Bacillariophycidae</taxon>
        <taxon>Bacillariales</taxon>
        <taxon>Bacillariaceae</taxon>
        <taxon>Fragilariopsis</taxon>
    </lineage>
</organism>
<reference evidence="2 3" key="1">
    <citation type="submission" date="2016-09" db="EMBL/GenBank/DDBJ databases">
        <title>Extensive genetic diversity and differential bi-allelic expression allows diatom success in the polar Southern Ocean.</title>
        <authorList>
            <consortium name="DOE Joint Genome Institute"/>
            <person name="Mock T."/>
            <person name="Otillar R.P."/>
            <person name="Strauss J."/>
            <person name="Dupont C."/>
            <person name="Frickenhaus S."/>
            <person name="Maumus F."/>
            <person name="Mcmullan M."/>
            <person name="Sanges R."/>
            <person name="Schmutz J."/>
            <person name="Toseland A."/>
            <person name="Valas R."/>
            <person name="Veluchamy A."/>
            <person name="Ward B.J."/>
            <person name="Allen A."/>
            <person name="Barry K."/>
            <person name="Falciatore A."/>
            <person name="Ferrante M."/>
            <person name="Fortunato A.E."/>
            <person name="Gloeckner G."/>
            <person name="Gruber A."/>
            <person name="Hipkin R."/>
            <person name="Janech M."/>
            <person name="Kroth P."/>
            <person name="Leese F."/>
            <person name="Lindquist E."/>
            <person name="Lyon B.R."/>
            <person name="Martin J."/>
            <person name="Mayer C."/>
            <person name="Parker M."/>
            <person name="Quesneville H."/>
            <person name="Raymond J."/>
            <person name="Uhlig C."/>
            <person name="Valentin K.U."/>
            <person name="Worden A.Z."/>
            <person name="Armbrust E.V."/>
            <person name="Bowler C."/>
            <person name="Green B."/>
            <person name="Moulton V."/>
            <person name="Van Oosterhout C."/>
            <person name="Grigoriev I."/>
        </authorList>
    </citation>
    <scope>NUCLEOTIDE SEQUENCE [LARGE SCALE GENOMIC DNA]</scope>
    <source>
        <strain evidence="2 3">CCMP1102</strain>
    </source>
</reference>
<evidence type="ECO:0000313" key="3">
    <source>
        <dbReference type="Proteomes" id="UP000095751"/>
    </source>
</evidence>
<dbReference type="PANTHER" id="PTHR14499:SF136">
    <property type="entry name" value="GH08630P"/>
    <property type="match status" value="1"/>
</dbReference>
<dbReference type="InterPro" id="IPR011333">
    <property type="entry name" value="SKP1/BTB/POZ_sf"/>
</dbReference>
<evidence type="ECO:0000313" key="2">
    <source>
        <dbReference type="EMBL" id="OEU08631.1"/>
    </source>
</evidence>
<protein>
    <recommendedName>
        <fullName evidence="1">BTB domain-containing protein</fullName>
    </recommendedName>
</protein>
<dbReference type="EMBL" id="KV784379">
    <property type="protein sequence ID" value="OEU08631.1"/>
    <property type="molecule type" value="Genomic_DNA"/>
</dbReference>
<dbReference type="KEGG" id="fcy:FRACYDRAFT_229090"/>